<evidence type="ECO:0000256" key="2">
    <source>
        <dbReference type="SAM" id="Coils"/>
    </source>
</evidence>
<dbReference type="InterPro" id="IPR000504">
    <property type="entry name" value="RRM_dom"/>
</dbReference>
<evidence type="ECO:0000256" key="1">
    <source>
        <dbReference type="PROSITE-ProRule" id="PRU00176"/>
    </source>
</evidence>
<reference evidence="4" key="1">
    <citation type="submission" date="2022-07" db="EMBL/GenBank/DDBJ databases">
        <title>Phylogenomic reconstructions and comparative analyses of Kickxellomycotina fungi.</title>
        <authorList>
            <person name="Reynolds N.K."/>
            <person name="Stajich J.E."/>
            <person name="Barry K."/>
            <person name="Grigoriev I.V."/>
            <person name="Crous P."/>
            <person name="Smith M.E."/>
        </authorList>
    </citation>
    <scope>NUCLEOTIDE SEQUENCE</scope>
    <source>
        <strain evidence="4">IMI 214461</strain>
    </source>
</reference>
<dbReference type="Gene3D" id="3.30.70.330">
    <property type="match status" value="1"/>
</dbReference>
<accession>A0A9W8BH16</accession>
<protein>
    <recommendedName>
        <fullName evidence="3">RRM domain-containing protein</fullName>
    </recommendedName>
</protein>
<gene>
    <name evidence="4" type="ORF">H4R26_003328</name>
</gene>
<dbReference type="SUPFAM" id="SSF54928">
    <property type="entry name" value="RNA-binding domain, RBD"/>
    <property type="match status" value="1"/>
</dbReference>
<dbReference type="Proteomes" id="UP001150907">
    <property type="component" value="Unassembled WGS sequence"/>
</dbReference>
<name>A0A9W8BH16_9FUNG</name>
<organism evidence="4 5">
    <name type="scientific">Coemansia thaxteri</name>
    <dbReference type="NCBI Taxonomy" id="2663907"/>
    <lineage>
        <taxon>Eukaryota</taxon>
        <taxon>Fungi</taxon>
        <taxon>Fungi incertae sedis</taxon>
        <taxon>Zoopagomycota</taxon>
        <taxon>Kickxellomycotina</taxon>
        <taxon>Kickxellomycetes</taxon>
        <taxon>Kickxellales</taxon>
        <taxon>Kickxellaceae</taxon>
        <taxon>Coemansia</taxon>
    </lineage>
</organism>
<dbReference type="EMBL" id="JANBQF010000256">
    <property type="protein sequence ID" value="KAJ2002969.1"/>
    <property type="molecule type" value="Genomic_DNA"/>
</dbReference>
<dbReference type="GO" id="GO:0003723">
    <property type="term" value="F:RNA binding"/>
    <property type="evidence" value="ECO:0007669"/>
    <property type="project" value="UniProtKB-UniRule"/>
</dbReference>
<dbReference type="InterPro" id="IPR035979">
    <property type="entry name" value="RBD_domain_sf"/>
</dbReference>
<evidence type="ECO:0000313" key="4">
    <source>
        <dbReference type="EMBL" id="KAJ2002969.1"/>
    </source>
</evidence>
<evidence type="ECO:0000259" key="3">
    <source>
        <dbReference type="PROSITE" id="PS50102"/>
    </source>
</evidence>
<evidence type="ECO:0000313" key="5">
    <source>
        <dbReference type="Proteomes" id="UP001150907"/>
    </source>
</evidence>
<dbReference type="AlphaFoldDB" id="A0A9W8BH16"/>
<keyword evidence="2" id="KW-0175">Coiled coil</keyword>
<feature type="domain" description="RRM" evidence="3">
    <location>
        <begin position="21"/>
        <end position="104"/>
    </location>
</feature>
<comment type="caution">
    <text evidence="4">The sequence shown here is derived from an EMBL/GenBank/DDBJ whole genome shotgun (WGS) entry which is preliminary data.</text>
</comment>
<dbReference type="PROSITE" id="PS50102">
    <property type="entry name" value="RRM"/>
    <property type="match status" value="1"/>
</dbReference>
<keyword evidence="1" id="KW-0694">RNA-binding</keyword>
<sequence>MFSVVRKVISQRFATRAYAARAIYVANLHEKTGDTELRNHFGKYGDIVGIRLGQGQNGYKYAHVYFGVGTVPVSETNFFAYSRDHEATADEIRQAELVVQKAEEENQYTSLNERLIVVRSALYRASNGQQPARTNRGDKEPEDVTAFNRGFIVGYRKGVDEGRRLLEEVKNASSEKA</sequence>
<dbReference type="CDD" id="cd00590">
    <property type="entry name" value="RRM_SF"/>
    <property type="match status" value="1"/>
</dbReference>
<keyword evidence="5" id="KW-1185">Reference proteome</keyword>
<feature type="coiled-coil region" evidence="2">
    <location>
        <begin position="85"/>
        <end position="114"/>
    </location>
</feature>
<dbReference type="OrthoDB" id="439808at2759"/>
<dbReference type="InterPro" id="IPR012677">
    <property type="entry name" value="Nucleotide-bd_a/b_plait_sf"/>
</dbReference>
<proteinExistence type="predicted"/>
<dbReference type="Pfam" id="PF00076">
    <property type="entry name" value="RRM_1"/>
    <property type="match status" value="1"/>
</dbReference>